<evidence type="ECO:0000256" key="4">
    <source>
        <dbReference type="ARBA" id="ARBA00023136"/>
    </source>
</evidence>
<keyword evidence="2 6" id="KW-0812">Transmembrane</keyword>
<dbReference type="GO" id="GO:0032541">
    <property type="term" value="C:cortical endoplasmic reticulum"/>
    <property type="evidence" value="ECO:0007669"/>
    <property type="project" value="TreeGrafter"/>
</dbReference>
<dbReference type="OrthoDB" id="296386at2759"/>
<feature type="transmembrane region" description="Helical" evidence="6">
    <location>
        <begin position="323"/>
        <end position="347"/>
    </location>
</feature>
<dbReference type="InterPro" id="IPR007632">
    <property type="entry name" value="Anoctamin"/>
</dbReference>
<proteinExistence type="predicted"/>
<dbReference type="PANTHER" id="PTHR12308:SF73">
    <property type="entry name" value="ANOCTAMIN"/>
    <property type="match status" value="1"/>
</dbReference>
<keyword evidence="4 6" id="KW-0472">Membrane</keyword>
<dbReference type="InterPro" id="IPR049452">
    <property type="entry name" value="Anoctamin_TM"/>
</dbReference>
<dbReference type="InterPro" id="IPR049456">
    <property type="entry name" value="Anoctamin_N_fung"/>
</dbReference>
<keyword evidence="3 6" id="KW-1133">Transmembrane helix</keyword>
<feature type="region of interest" description="Disordered" evidence="5">
    <location>
        <begin position="791"/>
        <end position="883"/>
    </location>
</feature>
<feature type="transmembrane region" description="Helical" evidence="6">
    <location>
        <begin position="435"/>
        <end position="455"/>
    </location>
</feature>
<feature type="transmembrane region" description="Helical" evidence="6">
    <location>
        <begin position="367"/>
        <end position="390"/>
    </location>
</feature>
<reference evidence="9 10" key="1">
    <citation type="submission" date="2016-02" db="EMBL/GenBank/DDBJ databases">
        <title>Comparative genomic and transcriptomic foundation for Pichia pastoris.</title>
        <authorList>
            <person name="Love K.R."/>
            <person name="Shah K.A."/>
            <person name="Whittaker C.A."/>
            <person name="Wu J."/>
            <person name="Bartlett M.C."/>
            <person name="Ma D."/>
            <person name="Leeson R.L."/>
            <person name="Priest M."/>
            <person name="Young S.K."/>
            <person name="Love J.C."/>
        </authorList>
    </citation>
    <scope>NUCLEOTIDE SEQUENCE [LARGE SCALE GENOMIC DNA]</scope>
    <source>
        <strain evidence="9 10">ATCC 28485</strain>
    </source>
</reference>
<feature type="compositionally biased region" description="Basic residues" evidence="5">
    <location>
        <begin position="869"/>
        <end position="883"/>
    </location>
</feature>
<dbReference type="PANTHER" id="PTHR12308">
    <property type="entry name" value="ANOCTAMIN"/>
    <property type="match status" value="1"/>
</dbReference>
<dbReference type="GO" id="GO:0005254">
    <property type="term" value="F:chloride channel activity"/>
    <property type="evidence" value="ECO:0007669"/>
    <property type="project" value="TreeGrafter"/>
</dbReference>
<feature type="transmembrane region" description="Helical" evidence="6">
    <location>
        <begin position="286"/>
        <end position="311"/>
    </location>
</feature>
<sequence>MSAQEIPLEVFHPDFVLDVNYPFDAKTATPTKNAQDDLKKLLASLLKKSFTFQIRENTLSSILVFVSVKEDSLVKYVNSSLALDYQYGITNDLRLLSSYKELEKDTVVSYADRARIIYEVLTKHPSEGGAGIAVGSGDWSFVKSITAVGSLTDHVNDLREYGVNLSKIADSYDSSSFDYLRSKFGLSVAFFFEFLSKYTNWLIVTSFVGILSHKFLGRYSLVFTIFNLLSSIAFYLYWYVLQSKLALNLHVRNASLTEPTNVGYLNALEQKRPSVPVYKTVLKELAFVPAALLSTGVLLLAQIGCFVIEIFLNEIYDGPFKKFLSFVPTALIVGVSPIIAAIYNLVIDRSLNWEQHPNNSSLKNSKLIKLFAFNFTASYVPLLISAFVYLPFGFKVNSLLPHIHSNIHYYVSEKIPVLDKNFEVNRFRLNGQFQYFILTNQIVALVLEFVVPAGLNIATRFLSNPASSNKTIEKRDNEVFPQEHDYLTLVRSYVALPEINYDTNYRTLIIQFGYLVLFGPAWSLGPIVSLIFIVVRTFIYKFQLLSLKIGRVPIPERRDSIYPWDLIIRWLIVLSAVTSTALSLMYNRELVSSVSGSALGQIKWWKVVGITLFTEHIVSLLLNVSEYVIRSFVASSSDSERLTDRGDVVSVDPSIRKQVIDKTVPGFFENKEDTNVDISTFSNIIADVLTRSIELQSDLGSAQNRRTKVNEEPKAVSTSIETKATVPSTQKLSSSVEESKSNLTKDPDFGVNDNFVVAKEPETGRKVVSTIDDNTHAADKADISVLNGATIPKDMNSRTSLPLPKAAVTTAAAPTAETSTPEDPPVTANKTDSEQESTSAPAVVRQVSDAVEQTTNSSSSYSENSGTPSKKHRTLKKLFKKGL</sequence>
<dbReference type="EMBL" id="CP014585">
    <property type="protein sequence ID" value="ANZ75986.1"/>
    <property type="molecule type" value="Genomic_DNA"/>
</dbReference>
<protein>
    <submittedName>
        <fullName evidence="9">BA75_02673T0</fullName>
    </submittedName>
</protein>
<evidence type="ECO:0000313" key="9">
    <source>
        <dbReference type="EMBL" id="ANZ75986.1"/>
    </source>
</evidence>
<evidence type="ECO:0000313" key="10">
    <source>
        <dbReference type="Proteomes" id="UP000094565"/>
    </source>
</evidence>
<dbReference type="AlphaFoldDB" id="A0A1B2JD66"/>
<name>A0A1B2JD66_PICPA</name>
<feature type="compositionally biased region" description="Low complexity" evidence="5">
    <location>
        <begin position="857"/>
        <end position="868"/>
    </location>
</feature>
<evidence type="ECO:0000256" key="1">
    <source>
        <dbReference type="ARBA" id="ARBA00004141"/>
    </source>
</evidence>
<accession>A0A1B2JD66</accession>
<gene>
    <name evidence="9" type="primary">IST2</name>
    <name evidence="9" type="ORF">ATY40_BA7502673</name>
</gene>
<evidence type="ECO:0000259" key="7">
    <source>
        <dbReference type="Pfam" id="PF04547"/>
    </source>
</evidence>
<organism evidence="9 10">
    <name type="scientific">Komagataella pastoris</name>
    <name type="common">Yeast</name>
    <name type="synonym">Pichia pastoris</name>
    <dbReference type="NCBI Taxonomy" id="4922"/>
    <lineage>
        <taxon>Eukaryota</taxon>
        <taxon>Fungi</taxon>
        <taxon>Dikarya</taxon>
        <taxon>Ascomycota</taxon>
        <taxon>Saccharomycotina</taxon>
        <taxon>Pichiomycetes</taxon>
        <taxon>Pichiales</taxon>
        <taxon>Pichiaceae</taxon>
        <taxon>Komagataella</taxon>
    </lineage>
</organism>
<dbReference type="Pfam" id="PF04547">
    <property type="entry name" value="Anoctamin"/>
    <property type="match status" value="1"/>
</dbReference>
<feature type="region of interest" description="Disordered" evidence="5">
    <location>
        <begin position="704"/>
        <end position="752"/>
    </location>
</feature>
<evidence type="ECO:0000256" key="2">
    <source>
        <dbReference type="ARBA" id="ARBA00022692"/>
    </source>
</evidence>
<feature type="compositionally biased region" description="Low complexity" evidence="5">
    <location>
        <begin position="802"/>
        <end position="821"/>
    </location>
</feature>
<feature type="compositionally biased region" description="Polar residues" evidence="5">
    <location>
        <begin position="716"/>
        <end position="736"/>
    </location>
</feature>
<comment type="subcellular location">
    <subcellularLocation>
        <location evidence="1">Membrane</location>
        <topology evidence="1">Multi-pass membrane protein</topology>
    </subcellularLocation>
</comment>
<feature type="domain" description="Anoctamin transmembrane" evidence="7">
    <location>
        <begin position="181"/>
        <end position="632"/>
    </location>
</feature>
<feature type="transmembrane region" description="Helical" evidence="6">
    <location>
        <begin position="219"/>
        <end position="240"/>
    </location>
</feature>
<dbReference type="Proteomes" id="UP000094565">
    <property type="component" value="Chromosome 2"/>
</dbReference>
<evidence type="ECO:0000259" key="8">
    <source>
        <dbReference type="Pfam" id="PF20877"/>
    </source>
</evidence>
<evidence type="ECO:0000256" key="6">
    <source>
        <dbReference type="SAM" id="Phobius"/>
    </source>
</evidence>
<feature type="compositionally biased region" description="Basic and acidic residues" evidence="5">
    <location>
        <begin position="737"/>
        <end position="748"/>
    </location>
</feature>
<feature type="domain" description="Anoctamin alpha-beta plait" evidence="8">
    <location>
        <begin position="12"/>
        <end position="142"/>
    </location>
</feature>
<keyword evidence="10" id="KW-1185">Reference proteome</keyword>
<dbReference type="Pfam" id="PF20877">
    <property type="entry name" value="Anoctamin_N"/>
    <property type="match status" value="1"/>
</dbReference>
<evidence type="ECO:0000256" key="3">
    <source>
        <dbReference type="ARBA" id="ARBA00022989"/>
    </source>
</evidence>
<dbReference type="GO" id="GO:0016020">
    <property type="term" value="C:membrane"/>
    <property type="evidence" value="ECO:0007669"/>
    <property type="project" value="UniProtKB-SubCell"/>
</dbReference>
<feature type="transmembrane region" description="Helical" evidence="6">
    <location>
        <begin position="512"/>
        <end position="539"/>
    </location>
</feature>
<evidence type="ECO:0000256" key="5">
    <source>
        <dbReference type="SAM" id="MobiDB-lite"/>
    </source>
</evidence>